<name>A0AAD4U446_OVIAM</name>
<reference evidence="1" key="1">
    <citation type="submission" date="2022-03" db="EMBL/GenBank/DDBJ databases">
        <title>Genomic analyses of argali, domestic sheep and their hybrids provide insights into chromosomal evolution, heterosis and genetic basis of agronomic traits.</title>
        <authorList>
            <person name="Li M."/>
        </authorList>
    </citation>
    <scope>NUCLEOTIDE SEQUENCE</scope>
    <source>
        <strain evidence="1">CAU-MHL-2022a</strain>
        <tissue evidence="1">Skin</tissue>
    </source>
</reference>
<dbReference type="AlphaFoldDB" id="A0AAD4U446"/>
<organism evidence="1 2">
    <name type="scientific">Ovis ammon polii</name>
    <dbReference type="NCBI Taxonomy" id="230172"/>
    <lineage>
        <taxon>Eukaryota</taxon>
        <taxon>Metazoa</taxon>
        <taxon>Chordata</taxon>
        <taxon>Craniata</taxon>
        <taxon>Vertebrata</taxon>
        <taxon>Euteleostomi</taxon>
        <taxon>Mammalia</taxon>
        <taxon>Eutheria</taxon>
        <taxon>Laurasiatheria</taxon>
        <taxon>Artiodactyla</taxon>
        <taxon>Ruminantia</taxon>
        <taxon>Pecora</taxon>
        <taxon>Bovidae</taxon>
        <taxon>Caprinae</taxon>
        <taxon>Ovis</taxon>
    </lineage>
</organism>
<gene>
    <name evidence="1" type="ORF">MG293_011355</name>
</gene>
<dbReference type="Proteomes" id="UP001214576">
    <property type="component" value="Unassembled WGS sequence"/>
</dbReference>
<sequence>MAAASPYAVLFRGLFQLTRTLTAPFTYPQLQPSKTSSMISDADLSKGYWKSDIGAVDKSEHVSCFTALIFSWIERGQVLKPEFQQRLSYSNTQKWLTLLRAGERSTAFQSFVPGVNPDSVTIEYRDFRDPGGAPSISE</sequence>
<keyword evidence="2" id="KW-1185">Reference proteome</keyword>
<evidence type="ECO:0000313" key="1">
    <source>
        <dbReference type="EMBL" id="KAI4537952.1"/>
    </source>
</evidence>
<accession>A0AAD4U446</accession>
<protein>
    <submittedName>
        <fullName evidence="1">Uncharacterized protein</fullName>
    </submittedName>
</protein>
<dbReference type="EMBL" id="JAKZEL010000013">
    <property type="protein sequence ID" value="KAI4537952.1"/>
    <property type="molecule type" value="Genomic_DNA"/>
</dbReference>
<comment type="caution">
    <text evidence="1">The sequence shown here is derived from an EMBL/GenBank/DDBJ whole genome shotgun (WGS) entry which is preliminary data.</text>
</comment>
<evidence type="ECO:0000313" key="2">
    <source>
        <dbReference type="Proteomes" id="UP001214576"/>
    </source>
</evidence>
<proteinExistence type="predicted"/>